<dbReference type="Proteomes" id="UP000281549">
    <property type="component" value="Unassembled WGS sequence"/>
</dbReference>
<sequence>MDIVIKIANEIKVLKGDTEEALIENINKFGADLLIVASDVQKSFFESERRRTQIQEQWFRGLSLIRQDLIREMQDYTDVLVPVRQKRFSQAGGNCKTPLRSIYQFIHSKRRNRLSIEKVEKLAFIYINQCLLDSMDSRDYIGNNDSLSEEK</sequence>
<accession>A0A4P9YCL1</accession>
<reference evidence="2" key="1">
    <citation type="journal article" date="2018" name="Nat. Microbiol.">
        <title>Leveraging single-cell genomics to expand the fungal tree of life.</title>
        <authorList>
            <person name="Ahrendt S.R."/>
            <person name="Quandt C.A."/>
            <person name="Ciobanu D."/>
            <person name="Clum A."/>
            <person name="Salamov A."/>
            <person name="Andreopoulos B."/>
            <person name="Cheng J.F."/>
            <person name="Woyke T."/>
            <person name="Pelin A."/>
            <person name="Henrissat B."/>
            <person name="Reynolds N.K."/>
            <person name="Benny G.L."/>
            <person name="Smith M.E."/>
            <person name="James T.Y."/>
            <person name="Grigoriev I.V."/>
        </authorList>
    </citation>
    <scope>NUCLEOTIDE SEQUENCE [LARGE SCALE GENOMIC DNA]</scope>
    <source>
        <strain evidence="2">CSF55</strain>
    </source>
</reference>
<dbReference type="EMBL" id="ML006678">
    <property type="protein sequence ID" value="RKP16321.1"/>
    <property type="molecule type" value="Genomic_DNA"/>
</dbReference>
<evidence type="ECO:0000313" key="2">
    <source>
        <dbReference type="Proteomes" id="UP000281549"/>
    </source>
</evidence>
<dbReference type="AlphaFoldDB" id="A0A4P9YCL1"/>
<protein>
    <submittedName>
        <fullName evidence="1">Uncharacterized protein</fullName>
    </submittedName>
</protein>
<evidence type="ECO:0000313" key="1">
    <source>
        <dbReference type="EMBL" id="RKP16321.1"/>
    </source>
</evidence>
<gene>
    <name evidence="1" type="ORF">ROZALSC1DRAFT_25410</name>
</gene>
<proteinExistence type="predicted"/>
<organism evidence="1 2">
    <name type="scientific">Rozella allomycis (strain CSF55)</name>
    <dbReference type="NCBI Taxonomy" id="988480"/>
    <lineage>
        <taxon>Eukaryota</taxon>
        <taxon>Fungi</taxon>
        <taxon>Fungi incertae sedis</taxon>
        <taxon>Cryptomycota</taxon>
        <taxon>Cryptomycota incertae sedis</taxon>
        <taxon>Rozella</taxon>
    </lineage>
</organism>
<name>A0A4P9YCL1_ROZAC</name>